<reference evidence="2 3" key="1">
    <citation type="submission" date="2024-09" db="EMBL/GenBank/DDBJ databases">
        <authorList>
            <person name="Sun Q."/>
            <person name="Mori K."/>
        </authorList>
    </citation>
    <scope>NUCLEOTIDE SEQUENCE [LARGE SCALE GENOMIC DNA]</scope>
    <source>
        <strain evidence="2 3">CECT 8726</strain>
    </source>
</reference>
<dbReference type="Pfam" id="PF07330">
    <property type="entry name" value="DUF1467"/>
    <property type="match status" value="1"/>
</dbReference>
<organism evidence="2 3">
    <name type="scientific">Pseudohalocynthiibacter aestuariivivens</name>
    <dbReference type="NCBI Taxonomy" id="1591409"/>
    <lineage>
        <taxon>Bacteria</taxon>
        <taxon>Pseudomonadati</taxon>
        <taxon>Pseudomonadota</taxon>
        <taxon>Alphaproteobacteria</taxon>
        <taxon>Rhodobacterales</taxon>
        <taxon>Paracoccaceae</taxon>
        <taxon>Pseudohalocynthiibacter</taxon>
    </lineage>
</organism>
<keyword evidence="1" id="KW-1133">Transmembrane helix</keyword>
<proteinExistence type="predicted"/>
<dbReference type="RefSeq" id="WP_213888846.1">
    <property type="nucleotide sequence ID" value="NZ_JAGFNU010000005.1"/>
</dbReference>
<evidence type="ECO:0000313" key="3">
    <source>
        <dbReference type="Proteomes" id="UP001589683"/>
    </source>
</evidence>
<feature type="transmembrane region" description="Helical" evidence="1">
    <location>
        <begin position="6"/>
        <end position="24"/>
    </location>
</feature>
<sequence>MSITSAIVLFAVLWFLVMLCVLPIRLKTQDDVGEIVPGTHAGAPHNPQIGKKAKITTAIASVLWVVIAGILFSGKITVRDIDWFNRMGPAPVIGETNG</sequence>
<dbReference type="Proteomes" id="UP001589683">
    <property type="component" value="Unassembled WGS sequence"/>
</dbReference>
<keyword evidence="1" id="KW-0472">Membrane</keyword>
<name>A0ABV5JD24_9RHOB</name>
<gene>
    <name evidence="2" type="ORF">ACFFUT_06090</name>
</gene>
<accession>A0ABV5JD24</accession>
<keyword evidence="3" id="KW-1185">Reference proteome</keyword>
<comment type="caution">
    <text evidence="2">The sequence shown here is derived from an EMBL/GenBank/DDBJ whole genome shotgun (WGS) entry which is preliminary data.</text>
</comment>
<evidence type="ECO:0000256" key="1">
    <source>
        <dbReference type="SAM" id="Phobius"/>
    </source>
</evidence>
<evidence type="ECO:0000313" key="2">
    <source>
        <dbReference type="EMBL" id="MFB9231355.1"/>
    </source>
</evidence>
<protein>
    <submittedName>
        <fullName evidence="2">DUF1467 family protein</fullName>
    </submittedName>
</protein>
<dbReference type="InterPro" id="IPR009935">
    <property type="entry name" value="DUF1467"/>
</dbReference>
<keyword evidence="1" id="KW-0812">Transmembrane</keyword>
<dbReference type="EMBL" id="JBHMEA010000016">
    <property type="protein sequence ID" value="MFB9231355.1"/>
    <property type="molecule type" value="Genomic_DNA"/>
</dbReference>
<feature type="transmembrane region" description="Helical" evidence="1">
    <location>
        <begin position="55"/>
        <end position="74"/>
    </location>
</feature>